<reference evidence="3 4" key="1">
    <citation type="submission" date="2020-08" db="EMBL/GenBank/DDBJ databases">
        <title>Sequencing the genomes of 1000 actinobacteria strains.</title>
        <authorList>
            <person name="Klenk H.-P."/>
        </authorList>
    </citation>
    <scope>NUCLEOTIDE SEQUENCE [LARGE SCALE GENOMIC DNA]</scope>
    <source>
        <strain evidence="3 4">DSM 43023</strain>
    </source>
</reference>
<organism evidence="3 4">
    <name type="scientific">Streptosporangium album</name>
    <dbReference type="NCBI Taxonomy" id="47479"/>
    <lineage>
        <taxon>Bacteria</taxon>
        <taxon>Bacillati</taxon>
        <taxon>Actinomycetota</taxon>
        <taxon>Actinomycetes</taxon>
        <taxon>Streptosporangiales</taxon>
        <taxon>Streptosporangiaceae</taxon>
        <taxon>Streptosporangium</taxon>
    </lineage>
</organism>
<evidence type="ECO:0000256" key="2">
    <source>
        <dbReference type="SAM" id="Phobius"/>
    </source>
</evidence>
<gene>
    <name evidence="3" type="ORF">FHR32_003614</name>
</gene>
<keyword evidence="2" id="KW-0472">Membrane</keyword>
<feature type="transmembrane region" description="Helical" evidence="2">
    <location>
        <begin position="15"/>
        <end position="37"/>
    </location>
</feature>
<keyword evidence="2" id="KW-1133">Transmembrane helix</keyword>
<evidence type="ECO:0000313" key="3">
    <source>
        <dbReference type="EMBL" id="MBB4939309.1"/>
    </source>
</evidence>
<dbReference type="RefSeq" id="WP_184755319.1">
    <property type="nucleotide sequence ID" value="NZ_BAABEK010000031.1"/>
</dbReference>
<accession>A0A7W7RW24</accession>
<keyword evidence="4" id="KW-1185">Reference proteome</keyword>
<evidence type="ECO:0008006" key="5">
    <source>
        <dbReference type="Google" id="ProtNLM"/>
    </source>
</evidence>
<keyword evidence="2" id="KW-0812">Transmembrane</keyword>
<proteinExistence type="predicted"/>
<evidence type="ECO:0000313" key="4">
    <source>
        <dbReference type="Proteomes" id="UP000534286"/>
    </source>
</evidence>
<evidence type="ECO:0000256" key="1">
    <source>
        <dbReference type="SAM" id="MobiDB-lite"/>
    </source>
</evidence>
<name>A0A7W7RW24_9ACTN</name>
<feature type="region of interest" description="Disordered" evidence="1">
    <location>
        <begin position="36"/>
        <end position="55"/>
    </location>
</feature>
<comment type="caution">
    <text evidence="3">The sequence shown here is derived from an EMBL/GenBank/DDBJ whole genome shotgun (WGS) entry which is preliminary data.</text>
</comment>
<protein>
    <recommendedName>
        <fullName evidence="5">DUF4352 domain-containing protein</fullName>
    </recommendedName>
</protein>
<dbReference type="AlphaFoldDB" id="A0A7W7RW24"/>
<dbReference type="EMBL" id="JACHJU010000001">
    <property type="protein sequence ID" value="MBB4939309.1"/>
    <property type="molecule type" value="Genomic_DNA"/>
</dbReference>
<dbReference type="Proteomes" id="UP000534286">
    <property type="component" value="Unassembled WGS sequence"/>
</dbReference>
<sequence>MTSPPGGETRPRRPVAVPIAALFAATGLGVVAALGGFGKAPEEPPKQLGPGASLDQGEFMTTFVESRTTAEPGSFGGPSKRFLEVVLKVVNKGDETTGVGSPWDQKNRGRLFGAGLLKLTPEIKTPYGPTASIVDQGVPSTQLHPGITSTVVVRYELPERQRPPRQVKLDVGTFEYNKGFTQDLGWLPVQKDDDGPPAVAAQVTLPVRQKGTG</sequence>